<dbReference type="Gene3D" id="1.10.287.210">
    <property type="match status" value="1"/>
</dbReference>
<reference evidence="1" key="1">
    <citation type="submission" date="2025-08" db="UniProtKB">
        <authorList>
            <consortium name="Ensembl"/>
        </authorList>
    </citation>
    <scope>IDENTIFICATION</scope>
</reference>
<organism evidence="1 2">
    <name type="scientific">Cyclopterus lumpus</name>
    <name type="common">Lumpsucker</name>
    <dbReference type="NCBI Taxonomy" id="8103"/>
    <lineage>
        <taxon>Eukaryota</taxon>
        <taxon>Metazoa</taxon>
        <taxon>Chordata</taxon>
        <taxon>Craniata</taxon>
        <taxon>Vertebrata</taxon>
        <taxon>Euteleostomi</taxon>
        <taxon>Actinopterygii</taxon>
        <taxon>Neopterygii</taxon>
        <taxon>Teleostei</taxon>
        <taxon>Neoteleostei</taxon>
        <taxon>Acanthomorphata</taxon>
        <taxon>Eupercaria</taxon>
        <taxon>Perciformes</taxon>
        <taxon>Cottioidei</taxon>
        <taxon>Cottales</taxon>
        <taxon>Cyclopteridae</taxon>
        <taxon>Cyclopterus</taxon>
    </lineage>
</organism>
<evidence type="ECO:0000313" key="2">
    <source>
        <dbReference type="Proteomes" id="UP000694565"/>
    </source>
</evidence>
<dbReference type="InterPro" id="IPR018154">
    <property type="entry name" value="TLV/ENV_coat_polyprotein"/>
</dbReference>
<dbReference type="Proteomes" id="UP000694565">
    <property type="component" value="Unplaced"/>
</dbReference>
<protein>
    <submittedName>
        <fullName evidence="1">Uncharacterized protein</fullName>
    </submittedName>
</protein>
<reference evidence="1" key="2">
    <citation type="submission" date="2025-09" db="UniProtKB">
        <authorList>
            <consortium name="Ensembl"/>
        </authorList>
    </citation>
    <scope>IDENTIFICATION</scope>
</reference>
<sequence>MGRECLWGYQIWGIGLFPWYGVTFLADHIVNITYTLQGFANETIRGFEYLSNTQRSHRLTLLKHDMALEYTLAKQGGLCLTLNLTGEACYTLIPDNSDNMINVVDALKLIRDAFGPKQNYISACNKTF</sequence>
<dbReference type="Ensembl" id="ENSCLMT00005007530.1">
    <property type="protein sequence ID" value="ENSCLMP00005007030.1"/>
    <property type="gene ID" value="ENSCLMG00005003826.1"/>
</dbReference>
<evidence type="ECO:0000313" key="1">
    <source>
        <dbReference type="Ensembl" id="ENSCLMP00005007030.1"/>
    </source>
</evidence>
<keyword evidence="2" id="KW-1185">Reference proteome</keyword>
<proteinExistence type="predicted"/>
<dbReference type="SUPFAM" id="SSF58069">
    <property type="entry name" value="Virus ectodomain"/>
    <property type="match status" value="1"/>
</dbReference>
<accession>A0A8C2WT68</accession>
<dbReference type="GeneTree" id="ENSGT00940000176865"/>
<name>A0A8C2WT68_CYCLU</name>
<dbReference type="PANTHER" id="PTHR10424">
    <property type="entry name" value="VIRAL ENVELOPE PROTEIN"/>
    <property type="match status" value="1"/>
</dbReference>
<dbReference type="AlphaFoldDB" id="A0A8C2WT68"/>